<accession>A0A330LZG3</accession>
<dbReference type="Proteomes" id="UP000250123">
    <property type="component" value="Chromosome SHEWBE"/>
</dbReference>
<evidence type="ECO:0000313" key="2">
    <source>
        <dbReference type="Proteomes" id="UP000250123"/>
    </source>
</evidence>
<dbReference type="KEGG" id="sbk:SHEWBE_0504"/>
<dbReference type="EMBL" id="LS483452">
    <property type="protein sequence ID" value="SQH74493.1"/>
    <property type="molecule type" value="Genomic_DNA"/>
</dbReference>
<protein>
    <submittedName>
        <fullName evidence="1">Uncharacterized protein</fullName>
    </submittedName>
</protein>
<proteinExistence type="predicted"/>
<sequence length="69" mass="7878">MRSVETYRNVGKADYLFLKDEPATPGVTGRSQFNKEANQLNCRSLSKVLTHNAEYFFVIPTQKVNTKKP</sequence>
<evidence type="ECO:0000313" key="1">
    <source>
        <dbReference type="EMBL" id="SQH74493.1"/>
    </source>
</evidence>
<dbReference type="AlphaFoldDB" id="A0A330LZG3"/>
<reference evidence="2" key="1">
    <citation type="submission" date="2018-06" db="EMBL/GenBank/DDBJ databases">
        <authorList>
            <person name="Cea G.-C."/>
            <person name="William W."/>
        </authorList>
    </citation>
    <scope>NUCLEOTIDE SEQUENCE [LARGE SCALE GENOMIC DNA]</scope>
    <source>
        <strain evidence="2">DB21MT-2</strain>
    </source>
</reference>
<organism evidence="1 2">
    <name type="scientific">Shewanella benthica</name>
    <dbReference type="NCBI Taxonomy" id="43661"/>
    <lineage>
        <taxon>Bacteria</taxon>
        <taxon>Pseudomonadati</taxon>
        <taxon>Pseudomonadota</taxon>
        <taxon>Gammaproteobacteria</taxon>
        <taxon>Alteromonadales</taxon>
        <taxon>Shewanellaceae</taxon>
        <taxon>Shewanella</taxon>
    </lineage>
</organism>
<gene>
    <name evidence="1" type="ORF">SHEWBE_0504</name>
</gene>
<name>A0A330LZG3_9GAMM</name>